<feature type="transmembrane region" description="Helical" evidence="2">
    <location>
        <begin position="95"/>
        <end position="117"/>
    </location>
</feature>
<dbReference type="InterPro" id="IPR021235">
    <property type="entry name" value="DUF2637"/>
</dbReference>
<accession>A0ABV9SS34</accession>
<organism evidence="3 4">
    <name type="scientific">Streptomonospora arabica</name>
    <dbReference type="NCBI Taxonomy" id="412417"/>
    <lineage>
        <taxon>Bacteria</taxon>
        <taxon>Bacillati</taxon>
        <taxon>Actinomycetota</taxon>
        <taxon>Actinomycetes</taxon>
        <taxon>Streptosporangiales</taxon>
        <taxon>Nocardiopsidaceae</taxon>
        <taxon>Streptomonospora</taxon>
    </lineage>
</organism>
<name>A0ABV9SS34_9ACTN</name>
<dbReference type="RefSeq" id="WP_344141368.1">
    <property type="nucleotide sequence ID" value="NZ_BAAAQI010000002.1"/>
</dbReference>
<gene>
    <name evidence="3" type="ORF">ACFPCZ_20985</name>
</gene>
<dbReference type="EMBL" id="JBHSIY010000026">
    <property type="protein sequence ID" value="MFC4869117.1"/>
    <property type="molecule type" value="Genomic_DNA"/>
</dbReference>
<dbReference type="Proteomes" id="UP001595858">
    <property type="component" value="Unassembled WGS sequence"/>
</dbReference>
<feature type="transmembrane region" description="Helical" evidence="2">
    <location>
        <begin position="6"/>
        <end position="28"/>
    </location>
</feature>
<dbReference type="Pfam" id="PF10935">
    <property type="entry name" value="DUF2637"/>
    <property type="match status" value="1"/>
</dbReference>
<keyword evidence="2" id="KW-0812">Transmembrane</keyword>
<reference evidence="4" key="1">
    <citation type="journal article" date="2019" name="Int. J. Syst. Evol. Microbiol.">
        <title>The Global Catalogue of Microorganisms (GCM) 10K type strain sequencing project: providing services to taxonomists for standard genome sequencing and annotation.</title>
        <authorList>
            <consortium name="The Broad Institute Genomics Platform"/>
            <consortium name="The Broad Institute Genome Sequencing Center for Infectious Disease"/>
            <person name="Wu L."/>
            <person name="Ma J."/>
        </authorList>
    </citation>
    <scope>NUCLEOTIDE SEQUENCE [LARGE SCALE GENOMIC DNA]</scope>
    <source>
        <strain evidence="4">CGMCC 4.7304</strain>
    </source>
</reference>
<comment type="caution">
    <text evidence="3">The sequence shown here is derived from an EMBL/GenBank/DDBJ whole genome shotgun (WGS) entry which is preliminary data.</text>
</comment>
<dbReference type="InterPro" id="IPR036388">
    <property type="entry name" value="WH-like_DNA-bd_sf"/>
</dbReference>
<evidence type="ECO:0000313" key="3">
    <source>
        <dbReference type="EMBL" id="MFC4869117.1"/>
    </source>
</evidence>
<feature type="region of interest" description="Disordered" evidence="1">
    <location>
        <begin position="317"/>
        <end position="494"/>
    </location>
</feature>
<feature type="compositionally biased region" description="Low complexity" evidence="1">
    <location>
        <begin position="451"/>
        <end position="462"/>
    </location>
</feature>
<evidence type="ECO:0000256" key="1">
    <source>
        <dbReference type="SAM" id="MobiDB-lite"/>
    </source>
</evidence>
<proteinExistence type="predicted"/>
<evidence type="ECO:0000256" key="2">
    <source>
        <dbReference type="SAM" id="Phobius"/>
    </source>
</evidence>
<keyword evidence="4" id="KW-1185">Reference proteome</keyword>
<protein>
    <submittedName>
        <fullName evidence="3">DUF2637 domain-containing protein</fullName>
    </submittedName>
</protein>
<keyword evidence="2" id="KW-0472">Membrane</keyword>
<feature type="compositionally biased region" description="Basic and acidic residues" evidence="1">
    <location>
        <begin position="382"/>
        <end position="392"/>
    </location>
</feature>
<feature type="transmembrane region" description="Helical" evidence="2">
    <location>
        <begin position="49"/>
        <end position="75"/>
    </location>
</feature>
<sequence length="550" mass="57923">MPAWISHVPWWVIAAAALVLVVVAISGLRALLARRGPRTDARSGLHTGYLVATALIATAALLLITVAFTMSYAALYESATWLEDTQLTAINDGDLRFLFPLGIDAVIVYFLAMDLVMEWQGRRHPLNRWSAYGLSAITIVLNVSQGEGTTSSYLGHAGPPVVIILIAEGVAAWVRHLAGLAHGKAADRIPAGRWIAHPLSTLKVARLMLGSGITSYPDALEREQQRQLAYAMLREQYARRWRRATPRHLKWMLDNGYDLPTAFRIIRAMTASRVAMTAEEARALLGEPAGPAPAPPADGRTRWRAVAAAERVGAVNGASANGASPPTPPAGGGADGAASGPAAAGAEPGQAAAADQGERAYTPVFQAPGPVGGADAVTEDAPGDRASARNGHETGTAVRRPAASPGGASSEGLEEDGRPPAAEAPPGPGGEAGPADLRFAPEPEPDPGPEPAAGTEPATAYEEPSRESAPRRSARPLSRPSAQERKQQVRNLMETVPDITEDEIAGYLGVSARTVRKYRHEILATATNDGYRVEEGEDGQPRLVNTGYGD</sequence>
<dbReference type="Gene3D" id="1.10.10.10">
    <property type="entry name" value="Winged helix-like DNA-binding domain superfamily/Winged helix DNA-binding domain"/>
    <property type="match status" value="1"/>
</dbReference>
<feature type="transmembrane region" description="Helical" evidence="2">
    <location>
        <begin position="157"/>
        <end position="174"/>
    </location>
</feature>
<feature type="compositionally biased region" description="Low complexity" evidence="1">
    <location>
        <begin position="336"/>
        <end position="354"/>
    </location>
</feature>
<keyword evidence="2" id="KW-1133">Transmembrane helix</keyword>
<evidence type="ECO:0000313" key="4">
    <source>
        <dbReference type="Proteomes" id="UP001595858"/>
    </source>
</evidence>